<dbReference type="InterPro" id="IPR035965">
    <property type="entry name" value="PAS-like_dom_sf"/>
</dbReference>
<feature type="region of interest" description="Disordered" evidence="1">
    <location>
        <begin position="434"/>
        <end position="483"/>
    </location>
</feature>
<evidence type="ECO:0000313" key="3">
    <source>
        <dbReference type="EMBL" id="KAF2260761.1"/>
    </source>
</evidence>
<dbReference type="InterPro" id="IPR013655">
    <property type="entry name" value="PAS_fold_3"/>
</dbReference>
<reference evidence="4" key="1">
    <citation type="journal article" date="2020" name="Stud. Mycol.">
        <title>101 Dothideomycetes genomes: A test case for predicting lifestyles and emergence of pathogens.</title>
        <authorList>
            <person name="Haridas S."/>
            <person name="Albert R."/>
            <person name="Binder M."/>
            <person name="Bloem J."/>
            <person name="LaButti K."/>
            <person name="Salamov A."/>
            <person name="Andreopoulos B."/>
            <person name="Baker S."/>
            <person name="Barry K."/>
            <person name="Bills G."/>
            <person name="Bluhm B."/>
            <person name="Cannon C."/>
            <person name="Castanera R."/>
            <person name="Culley D."/>
            <person name="Daum C."/>
            <person name="Ezra D."/>
            <person name="Gonzalez J."/>
            <person name="Henrissat B."/>
            <person name="Kuo A."/>
            <person name="Liang C."/>
            <person name="Lipzen A."/>
            <person name="Lutzoni F."/>
            <person name="Magnuson J."/>
            <person name="Mondo S."/>
            <person name="Nolan M."/>
            <person name="Ohm R."/>
            <person name="Pangilinan J."/>
            <person name="Park H.-J."/>
            <person name="Ramirez L."/>
            <person name="Alfaro M."/>
            <person name="Sun H."/>
            <person name="Tritt A."/>
            <person name="Yoshinaga Y."/>
            <person name="Zwiers L.-H."/>
            <person name="Turgeon B."/>
            <person name="Goodwin S."/>
            <person name="Spatafora J."/>
            <person name="Crous P."/>
            <person name="Grigoriev I."/>
        </authorList>
    </citation>
    <scope>NUCLEOTIDE SEQUENCE [LARGE SCALE GENOMIC DNA]</scope>
    <source>
        <strain evidence="4">CBS 304.66</strain>
    </source>
</reference>
<dbReference type="InterPro" id="IPR000014">
    <property type="entry name" value="PAS"/>
</dbReference>
<evidence type="ECO:0000313" key="4">
    <source>
        <dbReference type="Proteomes" id="UP000800093"/>
    </source>
</evidence>
<dbReference type="SUPFAM" id="SSF55785">
    <property type="entry name" value="PYP-like sensor domain (PAS domain)"/>
    <property type="match status" value="1"/>
</dbReference>
<feature type="compositionally biased region" description="Polar residues" evidence="1">
    <location>
        <begin position="289"/>
        <end position="318"/>
    </location>
</feature>
<proteinExistence type="predicted"/>
<feature type="region of interest" description="Disordered" evidence="1">
    <location>
        <begin position="227"/>
        <end position="321"/>
    </location>
</feature>
<dbReference type="AlphaFoldDB" id="A0A9P4K290"/>
<feature type="compositionally biased region" description="Acidic residues" evidence="1">
    <location>
        <begin position="236"/>
        <end position="254"/>
    </location>
</feature>
<dbReference type="NCBIfam" id="TIGR00229">
    <property type="entry name" value="sensory_box"/>
    <property type="match status" value="1"/>
</dbReference>
<comment type="caution">
    <text evidence="3">The sequence shown here is derived from an EMBL/GenBank/DDBJ whole genome shotgun (WGS) entry which is preliminary data.</text>
</comment>
<dbReference type="EMBL" id="ML986674">
    <property type="protein sequence ID" value="KAF2260761.1"/>
    <property type="molecule type" value="Genomic_DNA"/>
</dbReference>
<dbReference type="CDD" id="cd00130">
    <property type="entry name" value="PAS"/>
    <property type="match status" value="1"/>
</dbReference>
<feature type="compositionally biased region" description="Low complexity" evidence="1">
    <location>
        <begin position="259"/>
        <end position="280"/>
    </location>
</feature>
<evidence type="ECO:0000259" key="2">
    <source>
        <dbReference type="PROSITE" id="PS50112"/>
    </source>
</evidence>
<feature type="compositionally biased region" description="Low complexity" evidence="1">
    <location>
        <begin position="462"/>
        <end position="473"/>
    </location>
</feature>
<dbReference type="OrthoDB" id="411251at2759"/>
<organism evidence="3 4">
    <name type="scientific">Lojkania enalia</name>
    <dbReference type="NCBI Taxonomy" id="147567"/>
    <lineage>
        <taxon>Eukaryota</taxon>
        <taxon>Fungi</taxon>
        <taxon>Dikarya</taxon>
        <taxon>Ascomycota</taxon>
        <taxon>Pezizomycotina</taxon>
        <taxon>Dothideomycetes</taxon>
        <taxon>Pleosporomycetidae</taxon>
        <taxon>Pleosporales</taxon>
        <taxon>Pleosporales incertae sedis</taxon>
        <taxon>Lojkania</taxon>
    </lineage>
</organism>
<dbReference type="SMART" id="SM00091">
    <property type="entry name" value="PAS"/>
    <property type="match status" value="2"/>
</dbReference>
<gene>
    <name evidence="3" type="ORF">CC78DRAFT_387792</name>
</gene>
<dbReference type="Proteomes" id="UP000800093">
    <property type="component" value="Unassembled WGS sequence"/>
</dbReference>
<dbReference type="Pfam" id="PF08447">
    <property type="entry name" value="PAS_3"/>
    <property type="match status" value="1"/>
</dbReference>
<keyword evidence="4" id="KW-1185">Reference proteome</keyword>
<feature type="domain" description="PAS" evidence="2">
    <location>
        <begin position="1"/>
        <end position="63"/>
    </location>
</feature>
<dbReference type="Gene3D" id="3.30.450.20">
    <property type="entry name" value="PAS domain"/>
    <property type="match status" value="1"/>
</dbReference>
<sequence length="483" mass="52631">MDTTFITILDLSEDAHILYSSDSIVDILGWTPEEVVNKSCWEFFHEDELPFARKIHNRGINLDKASVLSYCRIRNSTGNYVACECCFSIVYDVMVCCISVYRYGMSSQKRAAEAPIVRRMFASSPKDPRYHMLSHLSSKFSLGPEDQTHEPRAALFLNRFTRTLTVMYATTGIEQIIGISSEAMRGRSFYYCIEENCLEDAVRCLESAKGNDSIAYLRFFFRDPRQEDPLESSASESEDEVMTDVAASEDESDGAFDQGGPSPSGESSSNSRSIHSSGRGVSSDEPPLNTRTDSGGSSNRSYGSAVPSTSSFQGNSPLSEARDEPIELEAVVSCTSDGLVVCLRRARPMVPTAPAAQPPHPHGVFAAPWANQPMFLPPLPQPPPYPLGAQHPAMMQAGPPPAFQSEFMKSIRDVAVFAWALVGINGSFAEYSRGTPSGESLPPDGLNIWQPDSRVESSMAPSGYISGNGSSSSKDPFGDPGLN</sequence>
<name>A0A9P4K290_9PLEO</name>
<evidence type="ECO:0000256" key="1">
    <source>
        <dbReference type="SAM" id="MobiDB-lite"/>
    </source>
</evidence>
<accession>A0A9P4K290</accession>
<dbReference type="PROSITE" id="PS50112">
    <property type="entry name" value="PAS"/>
    <property type="match status" value="1"/>
</dbReference>
<protein>
    <recommendedName>
        <fullName evidence="2">PAS domain-containing protein</fullName>
    </recommendedName>
</protein>